<dbReference type="InterPro" id="IPR044999">
    <property type="entry name" value="CbbY-like"/>
</dbReference>
<organism evidence="1 2">
    <name type="scientific">Jannaschia pagri</name>
    <dbReference type="NCBI Taxonomy" id="2829797"/>
    <lineage>
        <taxon>Bacteria</taxon>
        <taxon>Pseudomonadati</taxon>
        <taxon>Pseudomonadota</taxon>
        <taxon>Alphaproteobacteria</taxon>
        <taxon>Rhodobacterales</taxon>
        <taxon>Roseobacteraceae</taxon>
        <taxon>Jannaschia</taxon>
    </lineage>
</organism>
<dbReference type="SUPFAM" id="SSF56784">
    <property type="entry name" value="HAD-like"/>
    <property type="match status" value="1"/>
</dbReference>
<dbReference type="InterPro" id="IPR006439">
    <property type="entry name" value="HAD-SF_hydro_IA"/>
</dbReference>
<dbReference type="Proteomes" id="UP000786693">
    <property type="component" value="Unassembled WGS sequence"/>
</dbReference>
<gene>
    <name evidence="1" type="primary">cbbY</name>
    <name evidence="1" type="ORF">JANAI62_12180</name>
</gene>
<evidence type="ECO:0000313" key="2">
    <source>
        <dbReference type="Proteomes" id="UP000786693"/>
    </source>
</evidence>
<name>A0ABQ4NJJ6_9RHOB</name>
<dbReference type="Pfam" id="PF00702">
    <property type="entry name" value="Hydrolase"/>
    <property type="match status" value="1"/>
</dbReference>
<sequence>MTCKALLFGAIGTLAETSELQRRAFNLAFIAHDLDWVWEPQTYYRMLHTPGGAARIARYADDAGQTVDAAAVHQSKQANFEALVRRLGVEPRPGVEEVISHCRETGIALGLCTTTSRAQVELILENLSPKVSRQAFDWVGDRSMVARGKPSPDIYEAALLALSVEASDAIAIEDTPESAEAALAAGLQVIGVPGVAARDRAFPEGVRVVDRADAALDLPREAFAAE</sequence>
<dbReference type="EMBL" id="BPFH01000002">
    <property type="protein sequence ID" value="GIT94595.1"/>
    <property type="molecule type" value="Genomic_DNA"/>
</dbReference>
<comment type="caution">
    <text evidence="1">The sequence shown here is derived from an EMBL/GenBank/DDBJ whole genome shotgun (WGS) entry which is preliminary data.</text>
</comment>
<dbReference type="InterPro" id="IPR023214">
    <property type="entry name" value="HAD_sf"/>
</dbReference>
<dbReference type="Gene3D" id="3.40.50.1000">
    <property type="entry name" value="HAD superfamily/HAD-like"/>
    <property type="match status" value="1"/>
</dbReference>
<accession>A0ABQ4NJJ6</accession>
<reference evidence="1 2" key="1">
    <citation type="submission" date="2021-05" db="EMBL/GenBank/DDBJ databases">
        <title>Bacteria Genome sequencing.</title>
        <authorList>
            <person name="Takabe Y."/>
            <person name="Nakajima Y."/>
            <person name="Suzuki S."/>
            <person name="Shiozaki T."/>
        </authorList>
    </citation>
    <scope>NUCLEOTIDE SEQUENCE [LARGE SCALE GENOMIC DNA]</scope>
    <source>
        <strain evidence="1 2">AI_62</strain>
    </source>
</reference>
<dbReference type="PANTHER" id="PTHR42896:SF2">
    <property type="entry name" value="CBBY-LIKE PROTEIN"/>
    <property type="match status" value="1"/>
</dbReference>
<dbReference type="PANTHER" id="PTHR42896">
    <property type="entry name" value="XYLULOSE-1,5-BISPHOSPHATE (XUBP) PHOSPHATASE"/>
    <property type="match status" value="1"/>
</dbReference>
<evidence type="ECO:0000313" key="1">
    <source>
        <dbReference type="EMBL" id="GIT94595.1"/>
    </source>
</evidence>
<dbReference type="Gene3D" id="1.10.150.240">
    <property type="entry name" value="Putative phosphatase, domain 2"/>
    <property type="match status" value="1"/>
</dbReference>
<dbReference type="NCBIfam" id="TIGR01509">
    <property type="entry name" value="HAD-SF-IA-v3"/>
    <property type="match status" value="1"/>
</dbReference>
<dbReference type="RefSeq" id="WP_220748119.1">
    <property type="nucleotide sequence ID" value="NZ_BPFH01000002.1"/>
</dbReference>
<dbReference type="InterPro" id="IPR023198">
    <property type="entry name" value="PGP-like_dom2"/>
</dbReference>
<keyword evidence="2" id="KW-1185">Reference proteome</keyword>
<protein>
    <submittedName>
        <fullName evidence="1">Protein CbbY</fullName>
    </submittedName>
</protein>
<dbReference type="InterPro" id="IPR036412">
    <property type="entry name" value="HAD-like_sf"/>
</dbReference>
<proteinExistence type="predicted"/>